<evidence type="ECO:0000256" key="1">
    <source>
        <dbReference type="ARBA" id="ARBA00022729"/>
    </source>
</evidence>
<keyword evidence="1" id="KW-0732">Signal</keyword>
<dbReference type="AlphaFoldDB" id="A0AAD4ZLG7"/>
<dbReference type="CDD" id="cd23509">
    <property type="entry name" value="Gnk2-like"/>
    <property type="match status" value="1"/>
</dbReference>
<evidence type="ECO:0000313" key="4">
    <source>
        <dbReference type="EMBL" id="KAI5350228.1"/>
    </source>
</evidence>
<proteinExistence type="predicted"/>
<dbReference type="Gene3D" id="3.30.430.20">
    <property type="entry name" value="Gnk2 domain, C-X8-C-X2-C motif"/>
    <property type="match status" value="1"/>
</dbReference>
<evidence type="ECO:0000313" key="5">
    <source>
        <dbReference type="Proteomes" id="UP001054821"/>
    </source>
</evidence>
<organism evidence="4 5">
    <name type="scientific">Prunus dulcis</name>
    <name type="common">Almond</name>
    <name type="synonym">Amygdalus dulcis</name>
    <dbReference type="NCBI Taxonomy" id="3755"/>
    <lineage>
        <taxon>Eukaryota</taxon>
        <taxon>Viridiplantae</taxon>
        <taxon>Streptophyta</taxon>
        <taxon>Embryophyta</taxon>
        <taxon>Tracheophyta</taxon>
        <taxon>Spermatophyta</taxon>
        <taxon>Magnoliopsida</taxon>
        <taxon>eudicotyledons</taxon>
        <taxon>Gunneridae</taxon>
        <taxon>Pentapetalae</taxon>
        <taxon>rosids</taxon>
        <taxon>fabids</taxon>
        <taxon>Rosales</taxon>
        <taxon>Rosaceae</taxon>
        <taxon>Amygdaloideae</taxon>
        <taxon>Amygdaleae</taxon>
        <taxon>Prunus</taxon>
    </lineage>
</organism>
<keyword evidence="5" id="KW-1185">Reference proteome</keyword>
<dbReference type="Proteomes" id="UP001054821">
    <property type="component" value="Chromosome 1"/>
</dbReference>
<accession>A0AAD4ZLG7</accession>
<dbReference type="PANTHER" id="PTHR32099">
    <property type="entry name" value="CYSTEINE-RICH REPEAT SECRETORY PROTEIN"/>
    <property type="match status" value="1"/>
</dbReference>
<comment type="caution">
    <text evidence="4">The sequence shown here is derived from an EMBL/GenBank/DDBJ whole genome shotgun (WGS) entry which is preliminary data.</text>
</comment>
<dbReference type="PROSITE" id="PS51473">
    <property type="entry name" value="GNK2"/>
    <property type="match status" value="1"/>
</dbReference>
<evidence type="ECO:0000256" key="2">
    <source>
        <dbReference type="ARBA" id="ARBA00022737"/>
    </source>
</evidence>
<protein>
    <recommendedName>
        <fullName evidence="3">Gnk2-homologous domain-containing protein</fullName>
    </recommendedName>
</protein>
<reference evidence="4 5" key="1">
    <citation type="journal article" date="2022" name="G3 (Bethesda)">
        <title>Whole-genome sequence and methylome profiling of the almond [Prunus dulcis (Mill.) D.A. Webb] cultivar 'Nonpareil'.</title>
        <authorList>
            <person name="D'Amico-Willman K.M."/>
            <person name="Ouma W.Z."/>
            <person name="Meulia T."/>
            <person name="Sideli G.M."/>
            <person name="Gradziel T.M."/>
            <person name="Fresnedo-Ramirez J."/>
        </authorList>
    </citation>
    <scope>NUCLEOTIDE SEQUENCE [LARGE SCALE GENOMIC DNA]</scope>
    <source>
        <strain evidence="4">Clone GOH B32 T37-40</strain>
    </source>
</reference>
<dbReference type="EMBL" id="JAJFAZ020000001">
    <property type="protein sequence ID" value="KAI5350228.1"/>
    <property type="molecule type" value="Genomic_DNA"/>
</dbReference>
<gene>
    <name evidence="4" type="ORF">L3X38_003119</name>
</gene>
<dbReference type="Pfam" id="PF01657">
    <property type="entry name" value="Stress-antifung"/>
    <property type="match status" value="1"/>
</dbReference>
<name>A0AAD4ZLG7_PRUDU</name>
<dbReference type="InterPro" id="IPR038408">
    <property type="entry name" value="GNK2_sf"/>
</dbReference>
<feature type="domain" description="Gnk2-homologous" evidence="3">
    <location>
        <begin position="47"/>
        <end position="141"/>
    </location>
</feature>
<dbReference type="InterPro" id="IPR002902">
    <property type="entry name" value="GNK2"/>
</dbReference>
<evidence type="ECO:0000259" key="3">
    <source>
        <dbReference type="PROSITE" id="PS51473"/>
    </source>
</evidence>
<keyword evidence="2" id="KW-0677">Repeat</keyword>
<dbReference type="PANTHER" id="PTHR32099:SF51">
    <property type="entry name" value="CYSTEINE-RICH RECEPTOR-LIKE PROTEIN KINASE 25 ISOFORM X1"/>
    <property type="match status" value="1"/>
</dbReference>
<sequence length="141" mass="15787">MASRCFTVMPVYLLYKWRRVVTCELSKKTGLLKILAQDDDASCTERGEYCRRCSDAATYTPGDMYQENLNSLLSSSFNTQNNYGFYNSSMGKHPNSVNAIALCSGDLSQDLCQACLNMSIGRVLQTCSTQRKQSFGQSVVW</sequence>